<organism evidence="2">
    <name type="scientific">viral metagenome</name>
    <dbReference type="NCBI Taxonomy" id="1070528"/>
    <lineage>
        <taxon>unclassified sequences</taxon>
        <taxon>metagenomes</taxon>
        <taxon>organismal metagenomes</taxon>
    </lineage>
</organism>
<name>A0A6C0HEV8_9ZZZZ</name>
<proteinExistence type="predicted"/>
<reference evidence="2" key="1">
    <citation type="journal article" date="2020" name="Nature">
        <title>Giant virus diversity and host interactions through global metagenomics.</title>
        <authorList>
            <person name="Schulz F."/>
            <person name="Roux S."/>
            <person name="Paez-Espino D."/>
            <person name="Jungbluth S."/>
            <person name="Walsh D.A."/>
            <person name="Denef V.J."/>
            <person name="McMahon K.D."/>
            <person name="Konstantinidis K.T."/>
            <person name="Eloe-Fadrosh E.A."/>
            <person name="Kyrpides N.C."/>
            <person name="Woyke T."/>
        </authorList>
    </citation>
    <scope>NUCLEOTIDE SEQUENCE</scope>
    <source>
        <strain evidence="2">GVMAG-M-3300023179-97</strain>
    </source>
</reference>
<feature type="compositionally biased region" description="Polar residues" evidence="1">
    <location>
        <begin position="243"/>
        <end position="257"/>
    </location>
</feature>
<evidence type="ECO:0000256" key="1">
    <source>
        <dbReference type="SAM" id="MobiDB-lite"/>
    </source>
</evidence>
<sequence length="287" mass="31448">MSAPPGFDAGASMLPDNPNAQIHVMRGGGSSFTPEQTKILSLYGLESGGIISDEIDEQTKVAFLQQLESGACNTDSGDSAILKKDCWAVVSVIRALIQYDIKKSLEKSGKTSLSTNTQSNNPESPVIAPSIVSNSEPSSPIVSESSVAPFTPESPATSVSESTNIEIVNSSKTNKRLSLNTSKRNKPFYSTVPIKNSNVSARIYGSKARNITNKYKNLQKTRKNQFNKNYKKYYNSLKNVKMQQGKNSAAKSFARGNQTKRNKNAINRSKSKKGGNKHRTTRRNRKY</sequence>
<feature type="region of interest" description="Disordered" evidence="1">
    <location>
        <begin position="108"/>
        <end position="158"/>
    </location>
</feature>
<dbReference type="EMBL" id="MN739942">
    <property type="protein sequence ID" value="QHT78910.1"/>
    <property type="molecule type" value="Genomic_DNA"/>
</dbReference>
<feature type="compositionally biased region" description="Low complexity" evidence="1">
    <location>
        <begin position="129"/>
        <end position="147"/>
    </location>
</feature>
<evidence type="ECO:0000313" key="2">
    <source>
        <dbReference type="EMBL" id="QHT78910.1"/>
    </source>
</evidence>
<dbReference type="AlphaFoldDB" id="A0A6C0HEV8"/>
<protein>
    <submittedName>
        <fullName evidence="2">Uncharacterized protein</fullName>
    </submittedName>
</protein>
<accession>A0A6C0HEV8</accession>
<feature type="compositionally biased region" description="Polar residues" evidence="1">
    <location>
        <begin position="110"/>
        <end position="123"/>
    </location>
</feature>
<feature type="compositionally biased region" description="Basic residues" evidence="1">
    <location>
        <begin position="258"/>
        <end position="287"/>
    </location>
</feature>
<feature type="region of interest" description="Disordered" evidence="1">
    <location>
        <begin position="243"/>
        <end position="287"/>
    </location>
</feature>